<accession>A0ABT9UST8</accession>
<dbReference type="RefSeq" id="WP_307484724.1">
    <property type="nucleotide sequence ID" value="NZ_JAUSUF010000003.1"/>
</dbReference>
<evidence type="ECO:0000313" key="2">
    <source>
        <dbReference type="Proteomes" id="UP001228504"/>
    </source>
</evidence>
<evidence type="ECO:0000313" key="1">
    <source>
        <dbReference type="EMBL" id="MDQ0149356.1"/>
    </source>
</evidence>
<comment type="caution">
    <text evidence="1">The sequence shown here is derived from an EMBL/GenBank/DDBJ whole genome shotgun (WGS) entry which is preliminary data.</text>
</comment>
<evidence type="ECO:0008006" key="3">
    <source>
        <dbReference type="Google" id="ProtNLM"/>
    </source>
</evidence>
<organism evidence="1 2">
    <name type="scientific">Eubacterium multiforme</name>
    <dbReference type="NCBI Taxonomy" id="83339"/>
    <lineage>
        <taxon>Bacteria</taxon>
        <taxon>Bacillati</taxon>
        <taxon>Bacillota</taxon>
        <taxon>Clostridia</taxon>
        <taxon>Eubacteriales</taxon>
        <taxon>Eubacteriaceae</taxon>
        <taxon>Eubacterium</taxon>
    </lineage>
</organism>
<protein>
    <recommendedName>
        <fullName evidence="3">Phage XkdN-like tail assembly chaperone protein, TAC</fullName>
    </recommendedName>
</protein>
<gene>
    <name evidence="1" type="ORF">J2S18_001286</name>
</gene>
<name>A0ABT9UST8_9FIRM</name>
<sequence>MAKVYNIMDKLVNVKPILEIDENHKYKINNSKNNAVYIQSLFSNNKKNKGKDKEINEFEALDKIIKASLGEEAFDYIESLDLSLEGYNLIVNAIMAGISNVELEEIEEMGKKEMERFQEEEK</sequence>
<dbReference type="Proteomes" id="UP001228504">
    <property type="component" value="Unassembled WGS sequence"/>
</dbReference>
<dbReference type="EMBL" id="JAUSUF010000003">
    <property type="protein sequence ID" value="MDQ0149356.1"/>
    <property type="molecule type" value="Genomic_DNA"/>
</dbReference>
<reference evidence="1 2" key="1">
    <citation type="submission" date="2023-07" db="EMBL/GenBank/DDBJ databases">
        <title>Genomic Encyclopedia of Type Strains, Phase IV (KMG-IV): sequencing the most valuable type-strain genomes for metagenomic binning, comparative biology and taxonomic classification.</title>
        <authorList>
            <person name="Goeker M."/>
        </authorList>
    </citation>
    <scope>NUCLEOTIDE SEQUENCE [LARGE SCALE GENOMIC DNA]</scope>
    <source>
        <strain evidence="1 2">DSM 20694</strain>
    </source>
</reference>
<keyword evidence="2" id="KW-1185">Reference proteome</keyword>
<proteinExistence type="predicted"/>